<dbReference type="EMBL" id="JBHUNE010000006">
    <property type="protein sequence ID" value="MFD2758504.1"/>
    <property type="molecule type" value="Genomic_DNA"/>
</dbReference>
<keyword evidence="1" id="KW-0378">Hydrolase</keyword>
<protein>
    <submittedName>
        <fullName evidence="1">Gamma-glutamyl-gamma-aminobutyrate hydrolase family protein</fullName>
    </submittedName>
</protein>
<dbReference type="PROSITE" id="PS51273">
    <property type="entry name" value="GATASE_TYPE_1"/>
    <property type="match status" value="1"/>
</dbReference>
<sequence length="247" mass="26264">MTDSGPNLLVVDATMLRADTHFTSLLEPLSRQVARVAESVGFAPRRLAIGDVAEQEIEAAYAEADAVVVMGGEDVAPELYGMTADYPESGTHLLEADSRTCELIRHAIDDKLPLLGICRGLQLMNVALGGTLVQHLDNADAHRMLPPRDAEFVPHPVDIAPGSKLAGQLGERLERVESSHHQVVAEPGDGVRIVARADDGTPEAIEHVSAPAVAVQWHPEAGTSEPSQLPRLLEALVPQSALPQTAG</sequence>
<reference evidence="2" key="1">
    <citation type="journal article" date="2019" name="Int. J. Syst. Evol. Microbiol.">
        <title>The Global Catalogue of Microorganisms (GCM) 10K type strain sequencing project: providing services to taxonomists for standard genome sequencing and annotation.</title>
        <authorList>
            <consortium name="The Broad Institute Genomics Platform"/>
            <consortium name="The Broad Institute Genome Sequencing Center for Infectious Disease"/>
            <person name="Wu L."/>
            <person name="Ma J."/>
        </authorList>
    </citation>
    <scope>NUCLEOTIDE SEQUENCE [LARGE SCALE GENOMIC DNA]</scope>
    <source>
        <strain evidence="2">TISTR 1514</strain>
    </source>
</reference>
<dbReference type="Proteomes" id="UP001597492">
    <property type="component" value="Unassembled WGS sequence"/>
</dbReference>
<evidence type="ECO:0000313" key="1">
    <source>
        <dbReference type="EMBL" id="MFD2758504.1"/>
    </source>
</evidence>
<dbReference type="InterPro" id="IPR029062">
    <property type="entry name" value="Class_I_gatase-like"/>
</dbReference>
<dbReference type="GO" id="GO:0016787">
    <property type="term" value="F:hydrolase activity"/>
    <property type="evidence" value="ECO:0007669"/>
    <property type="project" value="UniProtKB-KW"/>
</dbReference>
<accession>A0ABW5UYG1</accession>
<name>A0ABW5UYG1_9MICO</name>
<organism evidence="1 2">
    <name type="scientific">Gulosibacter faecalis</name>
    <dbReference type="NCBI Taxonomy" id="272240"/>
    <lineage>
        <taxon>Bacteria</taxon>
        <taxon>Bacillati</taxon>
        <taxon>Actinomycetota</taxon>
        <taxon>Actinomycetes</taxon>
        <taxon>Micrococcales</taxon>
        <taxon>Microbacteriaceae</taxon>
        <taxon>Gulosibacter</taxon>
    </lineage>
</organism>
<gene>
    <name evidence="1" type="ORF">ACFSW7_08945</name>
</gene>
<dbReference type="InterPro" id="IPR011697">
    <property type="entry name" value="Peptidase_C26"/>
</dbReference>
<dbReference type="PANTHER" id="PTHR43235:SF1">
    <property type="entry name" value="GLUTAMINE AMIDOTRANSFERASE PB2B2.05-RELATED"/>
    <property type="match status" value="1"/>
</dbReference>
<keyword evidence="2" id="KW-1185">Reference proteome</keyword>
<dbReference type="PANTHER" id="PTHR43235">
    <property type="entry name" value="GLUTAMINE AMIDOTRANSFERASE PB2B2.05-RELATED"/>
    <property type="match status" value="1"/>
</dbReference>
<dbReference type="Pfam" id="PF07722">
    <property type="entry name" value="Peptidase_C26"/>
    <property type="match status" value="1"/>
</dbReference>
<dbReference type="RefSeq" id="WP_040904448.1">
    <property type="nucleotide sequence ID" value="NZ_JBHUNE010000006.1"/>
</dbReference>
<dbReference type="SUPFAM" id="SSF52317">
    <property type="entry name" value="Class I glutamine amidotransferase-like"/>
    <property type="match status" value="1"/>
</dbReference>
<dbReference type="InterPro" id="IPR044668">
    <property type="entry name" value="PuuD-like"/>
</dbReference>
<evidence type="ECO:0000313" key="2">
    <source>
        <dbReference type="Proteomes" id="UP001597492"/>
    </source>
</evidence>
<proteinExistence type="predicted"/>
<comment type="caution">
    <text evidence="1">The sequence shown here is derived from an EMBL/GenBank/DDBJ whole genome shotgun (WGS) entry which is preliminary data.</text>
</comment>
<dbReference type="Gene3D" id="3.40.50.880">
    <property type="match status" value="1"/>
</dbReference>